<dbReference type="EMBL" id="QXGH01000051">
    <property type="protein sequence ID" value="RHW23279.1"/>
    <property type="molecule type" value="Genomic_DNA"/>
</dbReference>
<sequence length="123" mass="13305">MSRRVSLPTADDLFRPTSDPAADAPAARKGRVRAVPDAPAEGGAAEPAAEKRPSGRIRHDEKMTVYVTSEELVEIEQVRLALRGGHGLAVDRGRLVREAVSLVLADFEAHGEDSALVRRLRES</sequence>
<evidence type="ECO:0000313" key="2">
    <source>
        <dbReference type="EMBL" id="RHW23279.1"/>
    </source>
</evidence>
<feature type="region of interest" description="Disordered" evidence="1">
    <location>
        <begin position="1"/>
        <end position="57"/>
    </location>
</feature>
<proteinExistence type="predicted"/>
<dbReference type="OrthoDB" id="3825678at2"/>
<feature type="compositionally biased region" description="Basic and acidic residues" evidence="1">
    <location>
        <begin position="48"/>
        <end position="57"/>
    </location>
</feature>
<dbReference type="AlphaFoldDB" id="A0A417XS55"/>
<name>A0A417XS55_9ACTN</name>
<evidence type="ECO:0000256" key="1">
    <source>
        <dbReference type="SAM" id="MobiDB-lite"/>
    </source>
</evidence>
<keyword evidence="3" id="KW-1185">Reference proteome</keyword>
<organism evidence="2 3">
    <name type="scientific">Nocardioides immobilis</name>
    <dbReference type="NCBI Taxonomy" id="2049295"/>
    <lineage>
        <taxon>Bacteria</taxon>
        <taxon>Bacillati</taxon>
        <taxon>Actinomycetota</taxon>
        <taxon>Actinomycetes</taxon>
        <taxon>Propionibacteriales</taxon>
        <taxon>Nocardioidaceae</taxon>
        <taxon>Nocardioides</taxon>
    </lineage>
</organism>
<dbReference type="RefSeq" id="WP_118929054.1">
    <property type="nucleotide sequence ID" value="NZ_QXGH01000051.1"/>
</dbReference>
<gene>
    <name evidence="2" type="ORF">D0Z08_30520</name>
</gene>
<accession>A0A417XS55</accession>
<evidence type="ECO:0000313" key="3">
    <source>
        <dbReference type="Proteomes" id="UP000283644"/>
    </source>
</evidence>
<evidence type="ECO:0008006" key="4">
    <source>
        <dbReference type="Google" id="ProtNLM"/>
    </source>
</evidence>
<protein>
    <recommendedName>
        <fullName evidence="4">Cobyrinic acid a,c-diamide synthase</fullName>
    </recommendedName>
</protein>
<feature type="compositionally biased region" description="Low complexity" evidence="1">
    <location>
        <begin position="38"/>
        <end position="47"/>
    </location>
</feature>
<dbReference type="Proteomes" id="UP000283644">
    <property type="component" value="Unassembled WGS sequence"/>
</dbReference>
<comment type="caution">
    <text evidence="2">The sequence shown here is derived from an EMBL/GenBank/DDBJ whole genome shotgun (WGS) entry which is preliminary data.</text>
</comment>
<reference evidence="2 3" key="1">
    <citation type="submission" date="2018-09" db="EMBL/GenBank/DDBJ databases">
        <title>Genome sequencing of Nocardioides immobilis CCTCC AB 2017083 for comparison to Nocardioides silvaticus.</title>
        <authorList>
            <person name="Li C."/>
            <person name="Wang G."/>
        </authorList>
    </citation>
    <scope>NUCLEOTIDE SEQUENCE [LARGE SCALE GENOMIC DNA]</scope>
    <source>
        <strain evidence="2 3">CCTCC AB 2017083</strain>
    </source>
</reference>